<dbReference type="SMART" id="SM00342">
    <property type="entry name" value="HTH_ARAC"/>
    <property type="match status" value="1"/>
</dbReference>
<evidence type="ECO:0000256" key="1">
    <source>
        <dbReference type="ARBA" id="ARBA00023015"/>
    </source>
</evidence>
<proteinExistence type="predicted"/>
<keyword evidence="1" id="KW-0805">Transcription regulation</keyword>
<dbReference type="InterPro" id="IPR018062">
    <property type="entry name" value="HTH_AraC-typ_CS"/>
</dbReference>
<dbReference type="Pfam" id="PF12833">
    <property type="entry name" value="HTH_18"/>
    <property type="match status" value="1"/>
</dbReference>
<evidence type="ECO:0000313" key="6">
    <source>
        <dbReference type="Proteomes" id="UP000467148"/>
    </source>
</evidence>
<evidence type="ECO:0000256" key="2">
    <source>
        <dbReference type="ARBA" id="ARBA00023125"/>
    </source>
</evidence>
<gene>
    <name evidence="5" type="ORF">MHEL_25860</name>
</gene>
<dbReference type="KEGG" id="mhev:MHEL_25860"/>
<accession>A0A7I7T6C6</accession>
<reference evidence="5 6" key="1">
    <citation type="journal article" date="2019" name="Emerg. Microbes Infect.">
        <title>Comprehensive subspecies identification of 175 nontuberculous mycobacteria species based on 7547 genomic profiles.</title>
        <authorList>
            <person name="Matsumoto Y."/>
            <person name="Kinjo T."/>
            <person name="Motooka D."/>
            <person name="Nabeya D."/>
            <person name="Jung N."/>
            <person name="Uechi K."/>
            <person name="Horii T."/>
            <person name="Iida T."/>
            <person name="Fujita J."/>
            <person name="Nakamura S."/>
        </authorList>
    </citation>
    <scope>NUCLEOTIDE SEQUENCE [LARGE SCALE GENOMIC DNA]</scope>
    <source>
        <strain evidence="5 6">JCM 30396</strain>
    </source>
</reference>
<keyword evidence="3" id="KW-0804">Transcription</keyword>
<dbReference type="AlphaFoldDB" id="A0A7I7T6C6"/>
<feature type="domain" description="HTH araC/xylS-type" evidence="4">
    <location>
        <begin position="184"/>
        <end position="282"/>
    </location>
</feature>
<sequence>MVPAPRRVRHLDGVPVYEYPTDPAFPPVSVLRLHPDGPPEKSRHIHGFPIMTYLPDTGSVCIVAAGETIDPAAVDDSSNGFAVLFDPAALGDGAHSPFPAWRRHPLLFPFLHGRPGGILRLRVPNDRKQFWDSTIHSIEAEITARRDGYRPAALAQLTLLLIDLARMTGDMADDLRRCGEPLIADVFTVIDRRIEKPTSLRDVARELGLTPGHLTTVVRRRTGRTVGEWIVERRMGQARILLRDTDLSITEVSRRVGIADAGYFGRVFLRNHGVSPRQWRNQEAPPSGR</sequence>
<evidence type="ECO:0000256" key="3">
    <source>
        <dbReference type="ARBA" id="ARBA00023163"/>
    </source>
</evidence>
<keyword evidence="2" id="KW-0238">DNA-binding</keyword>
<organism evidence="5 6">
    <name type="scientific">Mycolicibacterium helvum</name>
    <dbReference type="NCBI Taxonomy" id="1534349"/>
    <lineage>
        <taxon>Bacteria</taxon>
        <taxon>Bacillati</taxon>
        <taxon>Actinomycetota</taxon>
        <taxon>Actinomycetes</taxon>
        <taxon>Mycobacteriales</taxon>
        <taxon>Mycobacteriaceae</taxon>
        <taxon>Mycolicibacterium</taxon>
    </lineage>
</organism>
<evidence type="ECO:0000313" key="5">
    <source>
        <dbReference type="EMBL" id="BBY64343.1"/>
    </source>
</evidence>
<name>A0A7I7T6C6_9MYCO</name>
<dbReference type="GO" id="GO:0003700">
    <property type="term" value="F:DNA-binding transcription factor activity"/>
    <property type="evidence" value="ECO:0007669"/>
    <property type="project" value="InterPro"/>
</dbReference>
<dbReference type="PANTHER" id="PTHR43280">
    <property type="entry name" value="ARAC-FAMILY TRANSCRIPTIONAL REGULATOR"/>
    <property type="match status" value="1"/>
</dbReference>
<dbReference type="RefSeq" id="WP_163747897.1">
    <property type="nucleotide sequence ID" value="NZ_AP022596.1"/>
</dbReference>
<keyword evidence="6" id="KW-1185">Reference proteome</keyword>
<dbReference type="SUPFAM" id="SSF46689">
    <property type="entry name" value="Homeodomain-like"/>
    <property type="match status" value="1"/>
</dbReference>
<protein>
    <recommendedName>
        <fullName evidence="4">HTH araC/xylS-type domain-containing protein</fullName>
    </recommendedName>
</protein>
<dbReference type="InterPro" id="IPR018060">
    <property type="entry name" value="HTH_AraC"/>
</dbReference>
<dbReference type="PROSITE" id="PS00041">
    <property type="entry name" value="HTH_ARAC_FAMILY_1"/>
    <property type="match status" value="1"/>
</dbReference>
<dbReference type="Gene3D" id="1.10.10.60">
    <property type="entry name" value="Homeodomain-like"/>
    <property type="match status" value="1"/>
</dbReference>
<dbReference type="GO" id="GO:0043565">
    <property type="term" value="F:sequence-specific DNA binding"/>
    <property type="evidence" value="ECO:0007669"/>
    <property type="project" value="InterPro"/>
</dbReference>
<evidence type="ECO:0000259" key="4">
    <source>
        <dbReference type="PROSITE" id="PS01124"/>
    </source>
</evidence>
<dbReference type="PANTHER" id="PTHR43280:SF2">
    <property type="entry name" value="HTH-TYPE TRANSCRIPTIONAL REGULATOR EXSA"/>
    <property type="match status" value="1"/>
</dbReference>
<dbReference type="InterPro" id="IPR009057">
    <property type="entry name" value="Homeodomain-like_sf"/>
</dbReference>
<dbReference type="EMBL" id="AP022596">
    <property type="protein sequence ID" value="BBY64343.1"/>
    <property type="molecule type" value="Genomic_DNA"/>
</dbReference>
<dbReference type="PROSITE" id="PS01124">
    <property type="entry name" value="HTH_ARAC_FAMILY_2"/>
    <property type="match status" value="1"/>
</dbReference>
<dbReference type="Proteomes" id="UP000467148">
    <property type="component" value="Chromosome"/>
</dbReference>